<evidence type="ECO:0000256" key="3">
    <source>
        <dbReference type="SAM" id="Phobius"/>
    </source>
</evidence>
<sequence>MTVNIITKNSGKLLAAKKVFEKYGITVNQIDKEYPEIQAENSLEISKYTAIQAAKKLGKSVIREDHSLFINALGMPGPYTNYIEKKLSVKKLLEIMRNQPDRSGYFEIATVIVIVARFFFLFYSPNLFLK</sequence>
<protein>
    <recommendedName>
        <fullName evidence="6">Non-canonical purine NTP pyrophosphatase</fullName>
    </recommendedName>
</protein>
<evidence type="ECO:0000313" key="4">
    <source>
        <dbReference type="EMBL" id="OGC48029.1"/>
    </source>
</evidence>
<dbReference type="PANTHER" id="PTHR11067">
    <property type="entry name" value="INOSINE TRIPHOSPHATE PYROPHOSPHATASE/HAM1 PROTEIN"/>
    <property type="match status" value="1"/>
</dbReference>
<dbReference type="Pfam" id="PF01725">
    <property type="entry name" value="Ham1p_like"/>
    <property type="match status" value="1"/>
</dbReference>
<gene>
    <name evidence="4" type="ORF">A2713_00745</name>
</gene>
<dbReference type="Proteomes" id="UP000176444">
    <property type="component" value="Unassembled WGS sequence"/>
</dbReference>
<accession>A0A1F4USV6</accession>
<comment type="caution">
    <text evidence="4">The sequence shown here is derived from an EMBL/GenBank/DDBJ whole genome shotgun (WGS) entry which is preliminary data.</text>
</comment>
<dbReference type="InterPro" id="IPR002637">
    <property type="entry name" value="RdgB/HAM1"/>
</dbReference>
<evidence type="ECO:0000256" key="1">
    <source>
        <dbReference type="ARBA" id="ARBA00008023"/>
    </source>
</evidence>
<dbReference type="Gene3D" id="3.90.950.10">
    <property type="match status" value="1"/>
</dbReference>
<dbReference type="GO" id="GO:0005737">
    <property type="term" value="C:cytoplasm"/>
    <property type="evidence" value="ECO:0007669"/>
    <property type="project" value="TreeGrafter"/>
</dbReference>
<comment type="similarity">
    <text evidence="1">Belongs to the HAM1 NTPase family.</text>
</comment>
<proteinExistence type="inferred from homology"/>
<keyword evidence="3" id="KW-0472">Membrane</keyword>
<dbReference type="EMBL" id="MEUX01000003">
    <property type="protein sequence ID" value="OGC48029.1"/>
    <property type="molecule type" value="Genomic_DNA"/>
</dbReference>
<name>A0A1F4USV6_UNCKA</name>
<dbReference type="GO" id="GO:0047429">
    <property type="term" value="F:nucleoside triphosphate diphosphatase activity"/>
    <property type="evidence" value="ECO:0007669"/>
    <property type="project" value="InterPro"/>
</dbReference>
<dbReference type="AlphaFoldDB" id="A0A1F4USV6"/>
<evidence type="ECO:0008006" key="6">
    <source>
        <dbReference type="Google" id="ProtNLM"/>
    </source>
</evidence>
<organism evidence="4 5">
    <name type="scientific">candidate division WWE3 bacterium RIFCSPHIGHO2_01_FULL_35_17</name>
    <dbReference type="NCBI Taxonomy" id="1802614"/>
    <lineage>
        <taxon>Bacteria</taxon>
        <taxon>Katanobacteria</taxon>
    </lineage>
</organism>
<dbReference type="InterPro" id="IPR029001">
    <property type="entry name" value="ITPase-like_fam"/>
</dbReference>
<reference evidence="4 5" key="1">
    <citation type="journal article" date="2016" name="Nat. Commun.">
        <title>Thousands of microbial genomes shed light on interconnected biogeochemical processes in an aquifer system.</title>
        <authorList>
            <person name="Anantharaman K."/>
            <person name="Brown C.T."/>
            <person name="Hug L.A."/>
            <person name="Sharon I."/>
            <person name="Castelle C.J."/>
            <person name="Probst A.J."/>
            <person name="Thomas B.C."/>
            <person name="Singh A."/>
            <person name="Wilkins M.J."/>
            <person name="Karaoz U."/>
            <person name="Brodie E.L."/>
            <person name="Williams K.H."/>
            <person name="Hubbard S.S."/>
            <person name="Banfield J.F."/>
        </authorList>
    </citation>
    <scope>NUCLEOTIDE SEQUENCE [LARGE SCALE GENOMIC DNA]</scope>
</reference>
<dbReference type="GO" id="GO:0009143">
    <property type="term" value="P:nucleoside triphosphate catabolic process"/>
    <property type="evidence" value="ECO:0007669"/>
    <property type="project" value="InterPro"/>
</dbReference>
<evidence type="ECO:0000313" key="5">
    <source>
        <dbReference type="Proteomes" id="UP000176444"/>
    </source>
</evidence>
<keyword evidence="2" id="KW-0378">Hydrolase</keyword>
<keyword evidence="3" id="KW-0812">Transmembrane</keyword>
<keyword evidence="3" id="KW-1133">Transmembrane helix</keyword>
<evidence type="ECO:0000256" key="2">
    <source>
        <dbReference type="ARBA" id="ARBA00022801"/>
    </source>
</evidence>
<dbReference type="SUPFAM" id="SSF52972">
    <property type="entry name" value="ITPase-like"/>
    <property type="match status" value="1"/>
</dbReference>
<feature type="transmembrane region" description="Helical" evidence="3">
    <location>
        <begin position="104"/>
        <end position="123"/>
    </location>
</feature>
<dbReference type="PANTHER" id="PTHR11067:SF9">
    <property type="entry name" value="INOSINE TRIPHOSPHATE PYROPHOSPHATASE"/>
    <property type="match status" value="1"/>
</dbReference>